<evidence type="ECO:0000256" key="1">
    <source>
        <dbReference type="SAM" id="MobiDB-lite"/>
    </source>
</evidence>
<name>A0ABU0R9Q4_9MICO</name>
<evidence type="ECO:0000313" key="3">
    <source>
        <dbReference type="Proteomes" id="UP001239083"/>
    </source>
</evidence>
<dbReference type="Proteomes" id="UP001239083">
    <property type="component" value="Unassembled WGS sequence"/>
</dbReference>
<dbReference type="RefSeq" id="WP_307042350.1">
    <property type="nucleotide sequence ID" value="NZ_JAUSYY010000001.1"/>
</dbReference>
<gene>
    <name evidence="2" type="ORF">QFZ26_002363</name>
</gene>
<comment type="caution">
    <text evidence="2">The sequence shown here is derived from an EMBL/GenBank/DDBJ whole genome shotgun (WGS) entry which is preliminary data.</text>
</comment>
<feature type="compositionally biased region" description="Basic and acidic residues" evidence="1">
    <location>
        <begin position="1"/>
        <end position="12"/>
    </location>
</feature>
<organism evidence="2 3">
    <name type="scientific">Agromyces ramosus</name>
    <dbReference type="NCBI Taxonomy" id="33879"/>
    <lineage>
        <taxon>Bacteria</taxon>
        <taxon>Bacillati</taxon>
        <taxon>Actinomycetota</taxon>
        <taxon>Actinomycetes</taxon>
        <taxon>Micrococcales</taxon>
        <taxon>Microbacteriaceae</taxon>
        <taxon>Agromyces</taxon>
    </lineage>
</organism>
<keyword evidence="3" id="KW-1185">Reference proteome</keyword>
<dbReference type="EMBL" id="JAUSYY010000001">
    <property type="protein sequence ID" value="MDQ0894808.1"/>
    <property type="molecule type" value="Genomic_DNA"/>
</dbReference>
<protein>
    <submittedName>
        <fullName evidence="2">Uncharacterized protein</fullName>
    </submittedName>
</protein>
<evidence type="ECO:0000313" key="2">
    <source>
        <dbReference type="EMBL" id="MDQ0894808.1"/>
    </source>
</evidence>
<reference evidence="2 3" key="1">
    <citation type="submission" date="2023-07" db="EMBL/GenBank/DDBJ databases">
        <title>Comparative genomics of wheat-associated soil bacteria to identify genetic determinants of phenazine resistance.</title>
        <authorList>
            <person name="Mouncey N."/>
        </authorList>
    </citation>
    <scope>NUCLEOTIDE SEQUENCE [LARGE SCALE GENOMIC DNA]</scope>
    <source>
        <strain evidence="2 3">V3I3</strain>
    </source>
</reference>
<feature type="region of interest" description="Disordered" evidence="1">
    <location>
        <begin position="1"/>
        <end position="21"/>
    </location>
</feature>
<accession>A0ABU0R9Q4</accession>
<sequence>MSVTPADEHLSTERGAANEVGERYVIGVDYGTEHDGAEAVTA</sequence>
<proteinExistence type="predicted"/>